<accession>A0ACC7Y8G0</accession>
<gene>
    <name evidence="1" type="ORF">G6W56_29895</name>
</gene>
<protein>
    <submittedName>
        <fullName evidence="1">Uncharacterized protein</fullName>
    </submittedName>
</protein>
<comment type="caution">
    <text evidence="1">The sequence shown here is derived from an EMBL/GenBank/DDBJ whole genome shotgun (WGS) entry which is preliminary data.</text>
</comment>
<dbReference type="EMBL" id="JAANNW010000052">
    <property type="protein sequence ID" value="NUV78216.1"/>
    <property type="molecule type" value="Genomic_DNA"/>
</dbReference>
<reference evidence="1" key="1">
    <citation type="submission" date="2020-03" db="EMBL/GenBank/DDBJ databases">
        <title>Complete genome sequence of sixteen Streptomyces strains facilitates identification of candidate genes involved in plant growth-promotion in grain legumes and cereals.</title>
        <authorList>
            <person name="Gopalakrishnan S."/>
            <person name="Thakur V."/>
            <person name="Saxena R."/>
            <person name="Vadlamudi S."/>
            <person name="Purohit S."/>
            <person name="Kumar V."/>
            <person name="Rathore A."/>
            <person name="Chitikineni A."/>
            <person name="Varshney R.K."/>
        </authorList>
    </citation>
    <scope>NUCLEOTIDE SEQUENCE</scope>
    <source>
        <strain evidence="1">CAI-93</strain>
    </source>
</reference>
<dbReference type="Proteomes" id="UP000556843">
    <property type="component" value="Unassembled WGS sequence"/>
</dbReference>
<evidence type="ECO:0000313" key="1">
    <source>
        <dbReference type="EMBL" id="NUV78216.1"/>
    </source>
</evidence>
<evidence type="ECO:0000313" key="2">
    <source>
        <dbReference type="Proteomes" id="UP000556843"/>
    </source>
</evidence>
<sequence length="74" mass="8135">MAQMTPAEMRAAAEAALTPLGRKRIRLLAELDKVEEELKPLVGAALRVEVPERRIAELTALARGTVRRIKESGD</sequence>
<proteinExistence type="predicted"/>
<organism evidence="1 2">
    <name type="scientific">Streptomyces fungicidicus</name>
    <dbReference type="NCBI Taxonomy" id="68203"/>
    <lineage>
        <taxon>Bacteria</taxon>
        <taxon>Bacillati</taxon>
        <taxon>Actinomycetota</taxon>
        <taxon>Actinomycetes</taxon>
        <taxon>Kitasatosporales</taxon>
        <taxon>Streptomycetaceae</taxon>
        <taxon>Streptomyces</taxon>
    </lineage>
</organism>
<name>A0ACC7Y8G0_9ACTN</name>
<keyword evidence="2" id="KW-1185">Reference proteome</keyword>